<keyword evidence="4" id="KW-1185">Reference proteome</keyword>
<keyword evidence="3" id="KW-0560">Oxidoreductase</keyword>
<protein>
    <submittedName>
        <fullName evidence="3">Acyl-CoA dehydrogenase</fullName>
        <ecNumber evidence="3">1.3.8.7</ecNumber>
    </submittedName>
</protein>
<dbReference type="RefSeq" id="WP_310018583.1">
    <property type="nucleotide sequence ID" value="NZ_JAVDUM010000004.1"/>
</dbReference>
<feature type="domain" description="Acyl-CoA dehydrogenase/oxidase C-terminal" evidence="2">
    <location>
        <begin position="127"/>
        <end position="236"/>
    </location>
</feature>
<evidence type="ECO:0000313" key="4">
    <source>
        <dbReference type="Proteomes" id="UP001259347"/>
    </source>
</evidence>
<evidence type="ECO:0000313" key="3">
    <source>
        <dbReference type="EMBL" id="MDR6866610.1"/>
    </source>
</evidence>
<evidence type="ECO:0000259" key="2">
    <source>
        <dbReference type="Pfam" id="PF00441"/>
    </source>
</evidence>
<sequence>MTTAPLNEALAAIASGSGDIADALDRAARLISGADPQRRGTVVLNDEILAGDSQATAAIPIVLGADAADYLVIIGAAAVVIVDLDAEGVVREPIEDLGGVGGAGLTLTHAPVRVVDTSSELAEYQLRVLAAAALIRNAHEAYRLARDYVREREQFGAPLLRIPGVAANLARVHVEIQRLEAALARGVRSGASSVDALVLSGVAADAATRVARLAHQLSGAQGIREDYALQVHTRRIWAARDFPRGEHVDTERLGRIARRGGESEVWELLTSAG</sequence>
<reference evidence="3 4" key="1">
    <citation type="submission" date="2023-07" db="EMBL/GenBank/DDBJ databases">
        <title>Sorghum-associated microbial communities from plants grown in Nebraska, USA.</title>
        <authorList>
            <person name="Schachtman D."/>
        </authorList>
    </citation>
    <scope>NUCLEOTIDE SEQUENCE [LARGE SCALE GENOMIC DNA]</scope>
    <source>
        <strain evidence="3 4">2980</strain>
    </source>
</reference>
<dbReference type="EC" id="1.3.8.7" evidence="3"/>
<dbReference type="SUPFAM" id="SSF47203">
    <property type="entry name" value="Acyl-CoA dehydrogenase C-terminal domain-like"/>
    <property type="match status" value="1"/>
</dbReference>
<dbReference type="InterPro" id="IPR036250">
    <property type="entry name" value="AcylCo_DH-like_C"/>
</dbReference>
<evidence type="ECO:0000256" key="1">
    <source>
        <dbReference type="ARBA" id="ARBA00022630"/>
    </source>
</evidence>
<dbReference type="InterPro" id="IPR009075">
    <property type="entry name" value="AcylCo_DH/oxidase_C"/>
</dbReference>
<comment type="caution">
    <text evidence="3">The sequence shown here is derived from an EMBL/GenBank/DDBJ whole genome shotgun (WGS) entry which is preliminary data.</text>
</comment>
<dbReference type="EMBL" id="JAVDUM010000004">
    <property type="protein sequence ID" value="MDR6866610.1"/>
    <property type="molecule type" value="Genomic_DNA"/>
</dbReference>
<dbReference type="Pfam" id="PF00441">
    <property type="entry name" value="Acyl-CoA_dh_1"/>
    <property type="match status" value="1"/>
</dbReference>
<proteinExistence type="predicted"/>
<name>A0ABU1SAI2_9MICO</name>
<dbReference type="Gene3D" id="1.20.140.10">
    <property type="entry name" value="Butyryl-CoA Dehydrogenase, subunit A, domain 3"/>
    <property type="match status" value="1"/>
</dbReference>
<dbReference type="Proteomes" id="UP001259347">
    <property type="component" value="Unassembled WGS sequence"/>
</dbReference>
<organism evidence="3 4">
    <name type="scientific">Microbacterium resistens</name>
    <dbReference type="NCBI Taxonomy" id="156977"/>
    <lineage>
        <taxon>Bacteria</taxon>
        <taxon>Bacillati</taxon>
        <taxon>Actinomycetota</taxon>
        <taxon>Actinomycetes</taxon>
        <taxon>Micrococcales</taxon>
        <taxon>Microbacteriaceae</taxon>
        <taxon>Microbacterium</taxon>
    </lineage>
</organism>
<keyword evidence="1" id="KW-0285">Flavoprotein</keyword>
<dbReference type="GO" id="GO:0070991">
    <property type="term" value="F:medium-chain fatty acyl-CoA dehydrogenase activity"/>
    <property type="evidence" value="ECO:0007669"/>
    <property type="project" value="UniProtKB-EC"/>
</dbReference>
<accession>A0ABU1SAI2</accession>
<gene>
    <name evidence="3" type="ORF">J2Y69_001203</name>
</gene>